<evidence type="ECO:0008006" key="4">
    <source>
        <dbReference type="Google" id="ProtNLM"/>
    </source>
</evidence>
<feature type="region of interest" description="Disordered" evidence="1">
    <location>
        <begin position="83"/>
        <end position="221"/>
    </location>
</feature>
<evidence type="ECO:0000256" key="1">
    <source>
        <dbReference type="SAM" id="MobiDB-lite"/>
    </source>
</evidence>
<dbReference type="EMBL" id="CAUYUJ010015403">
    <property type="protein sequence ID" value="CAK0853542.1"/>
    <property type="molecule type" value="Genomic_DNA"/>
</dbReference>
<feature type="compositionally biased region" description="Gly residues" evidence="1">
    <location>
        <begin position="83"/>
        <end position="93"/>
    </location>
</feature>
<feature type="region of interest" description="Disordered" evidence="1">
    <location>
        <begin position="274"/>
        <end position="368"/>
    </location>
</feature>
<protein>
    <recommendedName>
        <fullName evidence="4">FACT complex subunit</fullName>
    </recommendedName>
</protein>
<comment type="caution">
    <text evidence="2">The sequence shown here is derived from an EMBL/GenBank/DDBJ whole genome shotgun (WGS) entry which is preliminary data.</text>
</comment>
<reference evidence="2" key="1">
    <citation type="submission" date="2023-10" db="EMBL/GenBank/DDBJ databases">
        <authorList>
            <person name="Chen Y."/>
            <person name="Shah S."/>
            <person name="Dougan E. K."/>
            <person name="Thang M."/>
            <person name="Chan C."/>
        </authorList>
    </citation>
    <scope>NUCLEOTIDE SEQUENCE [LARGE SCALE GENOMIC DNA]</scope>
</reference>
<feature type="non-terminal residue" evidence="2">
    <location>
        <position position="368"/>
    </location>
</feature>
<organism evidence="2 3">
    <name type="scientific">Prorocentrum cordatum</name>
    <dbReference type="NCBI Taxonomy" id="2364126"/>
    <lineage>
        <taxon>Eukaryota</taxon>
        <taxon>Sar</taxon>
        <taxon>Alveolata</taxon>
        <taxon>Dinophyceae</taxon>
        <taxon>Prorocentrales</taxon>
        <taxon>Prorocentraceae</taxon>
        <taxon>Prorocentrum</taxon>
    </lineage>
</organism>
<keyword evidence="3" id="KW-1185">Reference proteome</keyword>
<feature type="compositionally biased region" description="Low complexity" evidence="1">
    <location>
        <begin position="331"/>
        <end position="353"/>
    </location>
</feature>
<gene>
    <name evidence="2" type="ORF">PCOR1329_LOCUS44975</name>
</gene>
<dbReference type="Proteomes" id="UP001189429">
    <property type="component" value="Unassembled WGS sequence"/>
</dbReference>
<sequence>QIEIPMPRATNCAFIRRPEKVKDKVILWKRNIYWSPKLAPEHQANWVTAVAERIWAMFSRARAARRAGGKWAPVLLRLAGGGNDDAGDEGGGVQLADQEASEDSGAEAGSQLEASPAREDPASGVAEGDGDAAPASSTPMTVDNANAGAKEEAEGATADAECDGVAESRPPCAETARKGKRSKELREILKCSPSQNKKSNGALHSATSKDGATTHEAVKSELMDKKRWNEFKGGERKDTDVNTRPIYLAFETTVDDDGEKTRAQHAQILSKLPAEEIGAEKDKARGARALDHLTKGAAKGTGDIADGGKDATAPQKLRAPRAAQPEIEPKANGAPDGADSSASSSQRAPSKGSDSNGGTGIDLTLDMR</sequence>
<evidence type="ECO:0000313" key="3">
    <source>
        <dbReference type="Proteomes" id="UP001189429"/>
    </source>
</evidence>
<name>A0ABN9U5Q6_9DINO</name>
<accession>A0ABN9U5Q6</accession>
<feature type="non-terminal residue" evidence="2">
    <location>
        <position position="1"/>
    </location>
</feature>
<evidence type="ECO:0000313" key="2">
    <source>
        <dbReference type="EMBL" id="CAK0853542.1"/>
    </source>
</evidence>
<proteinExistence type="predicted"/>
<feature type="compositionally biased region" description="Basic and acidic residues" evidence="1">
    <location>
        <begin position="278"/>
        <end position="294"/>
    </location>
</feature>
<feature type="compositionally biased region" description="Basic and acidic residues" evidence="1">
    <location>
        <begin position="212"/>
        <end position="221"/>
    </location>
</feature>